<dbReference type="InterPro" id="IPR001969">
    <property type="entry name" value="Aspartic_peptidase_AS"/>
</dbReference>
<dbReference type="InterPro" id="IPR001461">
    <property type="entry name" value="Aspartic_peptidase_A1"/>
</dbReference>
<dbReference type="PROSITE" id="PS51767">
    <property type="entry name" value="PEPTIDASE_A1"/>
    <property type="match status" value="1"/>
</dbReference>
<evidence type="ECO:0000256" key="3">
    <source>
        <dbReference type="PIRSR" id="PIRSR601461-2"/>
    </source>
</evidence>
<keyword evidence="4" id="KW-0064">Aspartyl protease</keyword>
<evidence type="ECO:0000256" key="5">
    <source>
        <dbReference type="SAM" id="SignalP"/>
    </source>
</evidence>
<dbReference type="InterPro" id="IPR021109">
    <property type="entry name" value="Peptidase_aspartic_dom_sf"/>
</dbReference>
<evidence type="ECO:0000313" key="7">
    <source>
        <dbReference type="EMBL" id="CAD9078024.1"/>
    </source>
</evidence>
<dbReference type="AlphaFoldDB" id="A0A7S1KNS7"/>
<dbReference type="FunFam" id="2.40.70.10:FF:000008">
    <property type="entry name" value="Cathepsin D"/>
    <property type="match status" value="1"/>
</dbReference>
<evidence type="ECO:0000256" key="1">
    <source>
        <dbReference type="ARBA" id="ARBA00007447"/>
    </source>
</evidence>
<dbReference type="EMBL" id="HBGD01001526">
    <property type="protein sequence ID" value="CAD9078024.1"/>
    <property type="molecule type" value="Transcribed_RNA"/>
</dbReference>
<reference evidence="7" key="1">
    <citation type="submission" date="2021-01" db="EMBL/GenBank/DDBJ databases">
        <authorList>
            <person name="Corre E."/>
            <person name="Pelletier E."/>
            <person name="Niang G."/>
            <person name="Scheremetjew M."/>
            <person name="Finn R."/>
            <person name="Kale V."/>
            <person name="Holt S."/>
            <person name="Cochrane G."/>
            <person name="Meng A."/>
            <person name="Brown T."/>
            <person name="Cohen L."/>
        </authorList>
    </citation>
    <scope>NUCLEOTIDE SEQUENCE</scope>
    <source>
        <strain evidence="7">WS</strain>
    </source>
</reference>
<feature type="active site" evidence="2">
    <location>
        <position position="289"/>
    </location>
</feature>
<evidence type="ECO:0000259" key="6">
    <source>
        <dbReference type="PROSITE" id="PS51767"/>
    </source>
</evidence>
<comment type="similarity">
    <text evidence="1 4">Belongs to the peptidase A1 family.</text>
</comment>
<evidence type="ECO:0000256" key="4">
    <source>
        <dbReference type="RuleBase" id="RU000454"/>
    </source>
</evidence>
<keyword evidence="4" id="KW-0378">Hydrolase</keyword>
<dbReference type="PANTHER" id="PTHR47966:SF51">
    <property type="entry name" value="BETA-SITE APP-CLEAVING ENZYME, ISOFORM A-RELATED"/>
    <property type="match status" value="1"/>
</dbReference>
<feature type="domain" description="Peptidase A1" evidence="6">
    <location>
        <begin position="86"/>
        <end position="389"/>
    </location>
</feature>
<feature type="chain" id="PRO_5031448273" description="Peptidase A1 domain-containing protein" evidence="5">
    <location>
        <begin position="22"/>
        <end position="393"/>
    </location>
</feature>
<dbReference type="SUPFAM" id="SSF50630">
    <property type="entry name" value="Acid proteases"/>
    <property type="match status" value="1"/>
</dbReference>
<keyword evidence="3" id="KW-1015">Disulfide bond</keyword>
<proteinExistence type="inferred from homology"/>
<dbReference type="InterPro" id="IPR033121">
    <property type="entry name" value="PEPTIDASE_A1"/>
</dbReference>
<dbReference type="PRINTS" id="PR00792">
    <property type="entry name" value="PEPSIN"/>
</dbReference>
<sequence length="393" mass="44008">MSQSIVLSFIALSLLIALTFSYEIPLLKRPKTPEQEKRFFKMITSIQERSRLERTYGVRLNRPYLQKFGDGQGEYIPLTDYADTQYYGSYQIGNPPQTFTGIFDTGSSNVWLPSKQCKSIACYVHDKYDSSASATYKPDGKEWEIQYGSGHCKGFFSKDMFRIGKLEVKDYTFGEATELSINFAATGFDGIAGMAMPEIAVGGVQPFFDALWQQGQVKNNVFSFYLTLKESGKSSVLLLGDSSKEYYDGELSWVPLTNGTFGRPTYWLTSFDKIETGGLLIGGAYAAIDSGTSLMAGNAEDIAYILDKVRVKPDCSDIDTLPNVDISMNGQVFTLTPKDYVMNMQGQCLAAFIPLALPKEMGRFFIFGDTFMRKYYSVFDRTNMRVGFALAKH</sequence>
<dbReference type="GO" id="GO:0004190">
    <property type="term" value="F:aspartic-type endopeptidase activity"/>
    <property type="evidence" value="ECO:0007669"/>
    <property type="project" value="UniProtKB-KW"/>
</dbReference>
<feature type="disulfide bond" evidence="3">
    <location>
        <begin position="117"/>
        <end position="122"/>
    </location>
</feature>
<feature type="disulfide bond" evidence="3">
    <location>
        <begin position="315"/>
        <end position="348"/>
    </location>
</feature>
<dbReference type="GO" id="GO:0006508">
    <property type="term" value="P:proteolysis"/>
    <property type="evidence" value="ECO:0007669"/>
    <property type="project" value="UniProtKB-KW"/>
</dbReference>
<name>A0A7S1KNS7_9EUKA</name>
<feature type="signal peptide" evidence="5">
    <location>
        <begin position="1"/>
        <end position="21"/>
    </location>
</feature>
<keyword evidence="5" id="KW-0732">Signal</keyword>
<accession>A0A7S1KNS7</accession>
<organism evidence="7">
    <name type="scientific">Percolomonas cosmopolitus</name>
    <dbReference type="NCBI Taxonomy" id="63605"/>
    <lineage>
        <taxon>Eukaryota</taxon>
        <taxon>Discoba</taxon>
        <taxon>Heterolobosea</taxon>
        <taxon>Tetramitia</taxon>
        <taxon>Eutetramitia</taxon>
        <taxon>Percolomonadidae</taxon>
        <taxon>Percolomonas</taxon>
    </lineage>
</organism>
<dbReference type="PANTHER" id="PTHR47966">
    <property type="entry name" value="BETA-SITE APP-CLEAVING ENZYME, ISOFORM A-RELATED"/>
    <property type="match status" value="1"/>
</dbReference>
<keyword evidence="4" id="KW-0645">Protease</keyword>
<feature type="active site" evidence="2">
    <location>
        <position position="104"/>
    </location>
</feature>
<gene>
    <name evidence="7" type="ORF">PCOS0759_LOCUS1256</name>
</gene>
<dbReference type="PROSITE" id="PS00141">
    <property type="entry name" value="ASP_PROTEASE"/>
    <property type="match status" value="1"/>
</dbReference>
<protein>
    <recommendedName>
        <fullName evidence="6">Peptidase A1 domain-containing protein</fullName>
    </recommendedName>
</protein>
<dbReference type="Pfam" id="PF00026">
    <property type="entry name" value="Asp"/>
    <property type="match status" value="1"/>
</dbReference>
<evidence type="ECO:0000256" key="2">
    <source>
        <dbReference type="PIRSR" id="PIRSR601461-1"/>
    </source>
</evidence>
<dbReference type="Gene3D" id="2.40.70.10">
    <property type="entry name" value="Acid Proteases"/>
    <property type="match status" value="2"/>
</dbReference>